<accession>A0A452YEZ5</accession>
<reference evidence="2" key="2">
    <citation type="journal article" date="2017" name="Nat. Plants">
        <title>The Aegilops tauschii genome reveals multiple impacts of transposons.</title>
        <authorList>
            <person name="Zhao G."/>
            <person name="Zou C."/>
            <person name="Li K."/>
            <person name="Wang K."/>
            <person name="Li T."/>
            <person name="Gao L."/>
            <person name="Zhang X."/>
            <person name="Wang H."/>
            <person name="Yang Z."/>
            <person name="Liu X."/>
            <person name="Jiang W."/>
            <person name="Mao L."/>
            <person name="Kong X."/>
            <person name="Jiao Y."/>
            <person name="Jia J."/>
        </authorList>
    </citation>
    <scope>NUCLEOTIDE SEQUENCE [LARGE SCALE GENOMIC DNA]</scope>
    <source>
        <strain evidence="2">cv. AL8/78</strain>
    </source>
</reference>
<reference evidence="1" key="5">
    <citation type="journal article" date="2021" name="G3 (Bethesda)">
        <title>Aegilops tauschii genome assembly Aet v5.0 features greater sequence contiguity and improved annotation.</title>
        <authorList>
            <person name="Wang L."/>
            <person name="Zhu T."/>
            <person name="Rodriguez J.C."/>
            <person name="Deal K.R."/>
            <person name="Dubcovsky J."/>
            <person name="McGuire P.E."/>
            <person name="Lux T."/>
            <person name="Spannagl M."/>
            <person name="Mayer K.F.X."/>
            <person name="Baldrich P."/>
            <person name="Meyers B.C."/>
            <person name="Huo N."/>
            <person name="Gu Y.Q."/>
            <person name="Zhou H."/>
            <person name="Devos K.M."/>
            <person name="Bennetzen J.L."/>
            <person name="Unver T."/>
            <person name="Budak H."/>
            <person name="Gulick P.J."/>
            <person name="Galiba G."/>
            <person name="Kalapos B."/>
            <person name="Nelson D.R."/>
            <person name="Li P."/>
            <person name="You F.M."/>
            <person name="Luo M.C."/>
            <person name="Dvorak J."/>
        </authorList>
    </citation>
    <scope>NUCLEOTIDE SEQUENCE [LARGE SCALE GENOMIC DNA]</scope>
    <source>
        <strain evidence="1">cv. AL8/78</strain>
    </source>
</reference>
<keyword evidence="2" id="KW-1185">Reference proteome</keyword>
<dbReference type="AlphaFoldDB" id="A0A452YEZ5"/>
<name>A0A452YEZ5_AEGTS</name>
<organism evidence="1 2">
    <name type="scientific">Aegilops tauschii subsp. strangulata</name>
    <name type="common">Goatgrass</name>
    <dbReference type="NCBI Taxonomy" id="200361"/>
    <lineage>
        <taxon>Eukaryota</taxon>
        <taxon>Viridiplantae</taxon>
        <taxon>Streptophyta</taxon>
        <taxon>Embryophyta</taxon>
        <taxon>Tracheophyta</taxon>
        <taxon>Spermatophyta</taxon>
        <taxon>Magnoliopsida</taxon>
        <taxon>Liliopsida</taxon>
        <taxon>Poales</taxon>
        <taxon>Poaceae</taxon>
        <taxon>BOP clade</taxon>
        <taxon>Pooideae</taxon>
        <taxon>Triticodae</taxon>
        <taxon>Triticeae</taxon>
        <taxon>Triticinae</taxon>
        <taxon>Aegilops</taxon>
    </lineage>
</organism>
<proteinExistence type="predicted"/>
<sequence length="58" mass="6825">MFFSLLCLHNMVVCISRIQRPYDLLNLSASVLVGRFLGAPRYWSWTKPLLRWTVQLIT</sequence>
<dbReference type="Gramene" id="AET1Gv20396400.18">
    <property type="protein sequence ID" value="AET1Gv20396400.18"/>
    <property type="gene ID" value="AET1Gv20396400"/>
</dbReference>
<reference evidence="2" key="1">
    <citation type="journal article" date="2014" name="Science">
        <title>Ancient hybridizations among the ancestral genomes of bread wheat.</title>
        <authorList>
            <consortium name="International Wheat Genome Sequencing Consortium,"/>
            <person name="Marcussen T."/>
            <person name="Sandve S.R."/>
            <person name="Heier L."/>
            <person name="Spannagl M."/>
            <person name="Pfeifer M."/>
            <person name="Jakobsen K.S."/>
            <person name="Wulff B.B."/>
            <person name="Steuernagel B."/>
            <person name="Mayer K.F."/>
            <person name="Olsen O.A."/>
        </authorList>
    </citation>
    <scope>NUCLEOTIDE SEQUENCE [LARGE SCALE GENOMIC DNA]</scope>
    <source>
        <strain evidence="2">cv. AL8/78</strain>
    </source>
</reference>
<dbReference type="Proteomes" id="UP000015105">
    <property type="component" value="Chromosome 1D"/>
</dbReference>
<evidence type="ECO:0000313" key="1">
    <source>
        <dbReference type="EnsemblPlants" id="AET1Gv20396400.18"/>
    </source>
</evidence>
<protein>
    <submittedName>
        <fullName evidence="1">Uncharacterized protein</fullName>
    </submittedName>
</protein>
<reference evidence="1" key="4">
    <citation type="submission" date="2019-03" db="UniProtKB">
        <authorList>
            <consortium name="EnsemblPlants"/>
        </authorList>
    </citation>
    <scope>IDENTIFICATION</scope>
</reference>
<evidence type="ECO:0000313" key="2">
    <source>
        <dbReference type="Proteomes" id="UP000015105"/>
    </source>
</evidence>
<reference evidence="1" key="3">
    <citation type="journal article" date="2017" name="Nature">
        <title>Genome sequence of the progenitor of the wheat D genome Aegilops tauschii.</title>
        <authorList>
            <person name="Luo M.C."/>
            <person name="Gu Y.Q."/>
            <person name="Puiu D."/>
            <person name="Wang H."/>
            <person name="Twardziok S.O."/>
            <person name="Deal K.R."/>
            <person name="Huo N."/>
            <person name="Zhu T."/>
            <person name="Wang L."/>
            <person name="Wang Y."/>
            <person name="McGuire P.E."/>
            <person name="Liu S."/>
            <person name="Long H."/>
            <person name="Ramasamy R.K."/>
            <person name="Rodriguez J.C."/>
            <person name="Van S.L."/>
            <person name="Yuan L."/>
            <person name="Wang Z."/>
            <person name="Xia Z."/>
            <person name="Xiao L."/>
            <person name="Anderson O.D."/>
            <person name="Ouyang S."/>
            <person name="Liang Y."/>
            <person name="Zimin A.V."/>
            <person name="Pertea G."/>
            <person name="Qi P."/>
            <person name="Bennetzen J.L."/>
            <person name="Dai X."/>
            <person name="Dawson M.W."/>
            <person name="Muller H.G."/>
            <person name="Kugler K."/>
            <person name="Rivarola-Duarte L."/>
            <person name="Spannagl M."/>
            <person name="Mayer K.F.X."/>
            <person name="Lu F.H."/>
            <person name="Bevan M.W."/>
            <person name="Leroy P."/>
            <person name="Li P."/>
            <person name="You F.M."/>
            <person name="Sun Q."/>
            <person name="Liu Z."/>
            <person name="Lyons E."/>
            <person name="Wicker T."/>
            <person name="Salzberg S.L."/>
            <person name="Devos K.M."/>
            <person name="Dvorak J."/>
        </authorList>
    </citation>
    <scope>NUCLEOTIDE SEQUENCE [LARGE SCALE GENOMIC DNA]</scope>
    <source>
        <strain evidence="1">cv. AL8/78</strain>
    </source>
</reference>
<dbReference type="EnsemblPlants" id="AET1Gv20396400.18">
    <property type="protein sequence ID" value="AET1Gv20396400.18"/>
    <property type="gene ID" value="AET1Gv20396400"/>
</dbReference>